<keyword evidence="2" id="KW-0521">NADP</keyword>
<evidence type="ECO:0000256" key="2">
    <source>
        <dbReference type="ARBA" id="ARBA00022857"/>
    </source>
</evidence>
<dbReference type="InterPro" id="IPR002347">
    <property type="entry name" value="SDR_fam"/>
</dbReference>
<dbReference type="GO" id="GO:0016491">
    <property type="term" value="F:oxidoreductase activity"/>
    <property type="evidence" value="ECO:0007669"/>
    <property type="project" value="UniProtKB-KW"/>
</dbReference>
<reference evidence="4" key="2">
    <citation type="journal article" date="2022" name="Microb. Genom.">
        <title>A chromosome-scale genome assembly of the tomato pathogen Cladosporium fulvum reveals a compartmentalized genome architecture and the presence of a dispensable chromosome.</title>
        <authorList>
            <person name="Zaccaron A.Z."/>
            <person name="Chen L.H."/>
            <person name="Samaras A."/>
            <person name="Stergiopoulos I."/>
        </authorList>
    </citation>
    <scope>NUCLEOTIDE SEQUENCE</scope>
    <source>
        <strain evidence="4">Race5_Kim</strain>
    </source>
</reference>
<dbReference type="SUPFAM" id="SSF51735">
    <property type="entry name" value="NAD(P)-binding Rossmann-fold domains"/>
    <property type="match status" value="1"/>
</dbReference>
<evidence type="ECO:0000313" key="5">
    <source>
        <dbReference type="Proteomes" id="UP000756132"/>
    </source>
</evidence>
<proteinExistence type="inferred from homology"/>
<dbReference type="PANTHER" id="PTHR43180">
    <property type="entry name" value="3-OXOACYL-(ACYL-CARRIER-PROTEIN) REDUCTASE (AFU_ORTHOLOGUE AFUA_6G11210)"/>
    <property type="match status" value="1"/>
</dbReference>
<evidence type="ECO:0000256" key="1">
    <source>
        <dbReference type="ARBA" id="ARBA00006484"/>
    </source>
</evidence>
<dbReference type="KEGG" id="ffu:CLAFUR5_10787"/>
<dbReference type="InterPro" id="IPR036291">
    <property type="entry name" value="NAD(P)-bd_dom_sf"/>
</dbReference>
<keyword evidence="3" id="KW-0560">Oxidoreductase</keyword>
<dbReference type="InterPro" id="IPR020904">
    <property type="entry name" value="Sc_DH/Rdtase_CS"/>
</dbReference>
<organism evidence="4 5">
    <name type="scientific">Passalora fulva</name>
    <name type="common">Tomato leaf mold</name>
    <name type="synonym">Cladosporium fulvum</name>
    <dbReference type="NCBI Taxonomy" id="5499"/>
    <lineage>
        <taxon>Eukaryota</taxon>
        <taxon>Fungi</taxon>
        <taxon>Dikarya</taxon>
        <taxon>Ascomycota</taxon>
        <taxon>Pezizomycotina</taxon>
        <taxon>Dothideomycetes</taxon>
        <taxon>Dothideomycetidae</taxon>
        <taxon>Mycosphaerellales</taxon>
        <taxon>Mycosphaerellaceae</taxon>
        <taxon>Fulvia</taxon>
    </lineage>
</organism>
<dbReference type="AlphaFoldDB" id="A0A9Q8USX4"/>
<accession>A0A9Q8USX4</accession>
<dbReference type="PRINTS" id="PR00081">
    <property type="entry name" value="GDHRDH"/>
</dbReference>
<name>A0A9Q8USX4_PASFU</name>
<evidence type="ECO:0000313" key="4">
    <source>
        <dbReference type="EMBL" id="UJO21309.1"/>
    </source>
</evidence>
<sequence length="345" mass="37526">MASTETSFESVIHLSGHLELSDAFSDDWLKGRHILLTGGAGALGSSFARRWAGAGATVVIGDRDVEKGSQLVAEIRQSLGRDDAAFFVECDVAQWESQVHLFQEAVRLSPHHGIDTVVANAGAGGPDVFGVPTRKEPDPNAPPDINTTMVNYIGVLYTAHLASYYLSRNPWSAEHSPGPRTGSTHTLRDRHLLLVGSIASLAPVVGRPQYTGSKHAVLGIFRSLRATSFLSGIRVTLLCSYFVESDLVASHIKPLLEGTKLAEMHDVVEAATRLVTDERISGRALVVAPPLQRSDEHGLLAPDYDPGEADEIRIWDCYADDYLKVQAFTRRLIEALRQQEVANNV</sequence>
<dbReference type="RefSeq" id="XP_047765675.1">
    <property type="nucleotide sequence ID" value="XM_047909935.1"/>
</dbReference>
<gene>
    <name evidence="4" type="ORF">CLAFUR5_10787</name>
</gene>
<keyword evidence="5" id="KW-1185">Reference proteome</keyword>
<reference evidence="4" key="1">
    <citation type="submission" date="2021-12" db="EMBL/GenBank/DDBJ databases">
        <authorList>
            <person name="Zaccaron A."/>
            <person name="Stergiopoulos I."/>
        </authorList>
    </citation>
    <scope>NUCLEOTIDE SEQUENCE</scope>
    <source>
        <strain evidence="4">Race5_Kim</strain>
    </source>
</reference>
<dbReference type="OMA" id="MYTTHLA"/>
<dbReference type="PROSITE" id="PS00061">
    <property type="entry name" value="ADH_SHORT"/>
    <property type="match status" value="1"/>
</dbReference>
<dbReference type="Proteomes" id="UP000756132">
    <property type="component" value="Chromosome 8"/>
</dbReference>
<dbReference type="PANTHER" id="PTHR43180:SF16">
    <property type="entry name" value="BACILYSIN BIOSYNTHESIS OXIDOREDUCTASE BACC"/>
    <property type="match status" value="1"/>
</dbReference>
<dbReference type="Gene3D" id="3.40.50.720">
    <property type="entry name" value="NAD(P)-binding Rossmann-like Domain"/>
    <property type="match status" value="1"/>
</dbReference>
<dbReference type="EMBL" id="CP090170">
    <property type="protein sequence ID" value="UJO21309.1"/>
    <property type="molecule type" value="Genomic_DNA"/>
</dbReference>
<dbReference type="Pfam" id="PF00106">
    <property type="entry name" value="adh_short"/>
    <property type="match status" value="2"/>
</dbReference>
<comment type="similarity">
    <text evidence="1">Belongs to the short-chain dehydrogenases/reductases (SDR) family.</text>
</comment>
<dbReference type="GeneID" id="71990665"/>
<protein>
    <submittedName>
        <fullName evidence="4">5'-hydroxyaverantin dehydrogenase</fullName>
    </submittedName>
</protein>
<dbReference type="OrthoDB" id="498125at2759"/>
<evidence type="ECO:0000256" key="3">
    <source>
        <dbReference type="ARBA" id="ARBA00023002"/>
    </source>
</evidence>